<name>A0A067LYP3_BOTB1</name>
<organism evidence="1 2">
    <name type="scientific">Botryobasidium botryosum (strain FD-172 SS1)</name>
    <dbReference type="NCBI Taxonomy" id="930990"/>
    <lineage>
        <taxon>Eukaryota</taxon>
        <taxon>Fungi</taxon>
        <taxon>Dikarya</taxon>
        <taxon>Basidiomycota</taxon>
        <taxon>Agaricomycotina</taxon>
        <taxon>Agaricomycetes</taxon>
        <taxon>Cantharellales</taxon>
        <taxon>Botryobasidiaceae</taxon>
        <taxon>Botryobasidium</taxon>
    </lineage>
</organism>
<keyword evidence="2" id="KW-1185">Reference proteome</keyword>
<evidence type="ECO:0000313" key="2">
    <source>
        <dbReference type="Proteomes" id="UP000027195"/>
    </source>
</evidence>
<protein>
    <submittedName>
        <fullName evidence="1">Uncharacterized protein</fullName>
    </submittedName>
</protein>
<reference evidence="2" key="1">
    <citation type="journal article" date="2014" name="Proc. Natl. Acad. Sci. U.S.A.">
        <title>Extensive sampling of basidiomycete genomes demonstrates inadequacy of the white-rot/brown-rot paradigm for wood decay fungi.</title>
        <authorList>
            <person name="Riley R."/>
            <person name="Salamov A.A."/>
            <person name="Brown D.W."/>
            <person name="Nagy L.G."/>
            <person name="Floudas D."/>
            <person name="Held B.W."/>
            <person name="Levasseur A."/>
            <person name="Lombard V."/>
            <person name="Morin E."/>
            <person name="Otillar R."/>
            <person name="Lindquist E.A."/>
            <person name="Sun H."/>
            <person name="LaButti K.M."/>
            <person name="Schmutz J."/>
            <person name="Jabbour D."/>
            <person name="Luo H."/>
            <person name="Baker S.E."/>
            <person name="Pisabarro A.G."/>
            <person name="Walton J.D."/>
            <person name="Blanchette R.A."/>
            <person name="Henrissat B."/>
            <person name="Martin F."/>
            <person name="Cullen D."/>
            <person name="Hibbett D.S."/>
            <person name="Grigoriev I.V."/>
        </authorList>
    </citation>
    <scope>NUCLEOTIDE SEQUENCE [LARGE SCALE GENOMIC DNA]</scope>
    <source>
        <strain evidence="2">FD-172 SS1</strain>
    </source>
</reference>
<dbReference type="InParanoid" id="A0A067LYP3"/>
<dbReference type="Proteomes" id="UP000027195">
    <property type="component" value="Unassembled WGS sequence"/>
</dbReference>
<dbReference type="EMBL" id="KL198106">
    <property type="protein sequence ID" value="KDQ07500.1"/>
    <property type="molecule type" value="Genomic_DNA"/>
</dbReference>
<dbReference type="STRING" id="930990.A0A067LYP3"/>
<gene>
    <name evidence="1" type="ORF">BOTBODRAFT_38799</name>
</gene>
<dbReference type="HOGENOM" id="CLU_135124_0_0_1"/>
<accession>A0A067LYP3</accession>
<dbReference type="OrthoDB" id="341421at2759"/>
<evidence type="ECO:0000313" key="1">
    <source>
        <dbReference type="EMBL" id="KDQ07500.1"/>
    </source>
</evidence>
<dbReference type="AlphaFoldDB" id="A0A067LYP3"/>
<proteinExistence type="predicted"/>
<sequence length="168" mass="18730">MRSHVGVFMPAYLRNIQANPTMATSLENLRAFTSKHRPTLAEYGIRALDLVVDHTRCLRDVLHLVLVHRAEAARIEMSFFLVTVDVVPLESFGGKAEEMREQLQLANEAQRGAGLTGSFGVVLTCMSPSNPAMNITFVGFTKRDLADFTPGMPWKEELTRRLNEGIVV</sequence>